<dbReference type="CDD" id="cd06261">
    <property type="entry name" value="TM_PBP2"/>
    <property type="match status" value="1"/>
</dbReference>
<dbReference type="InterPro" id="IPR035906">
    <property type="entry name" value="MetI-like_sf"/>
</dbReference>
<dbReference type="PANTHER" id="PTHR43386:SF25">
    <property type="entry name" value="PEPTIDE ABC TRANSPORTER PERMEASE PROTEIN"/>
    <property type="match status" value="1"/>
</dbReference>
<dbReference type="PROSITE" id="PS50928">
    <property type="entry name" value="ABC_TM1"/>
    <property type="match status" value="1"/>
</dbReference>
<evidence type="ECO:0000256" key="4">
    <source>
        <dbReference type="ARBA" id="ARBA00022692"/>
    </source>
</evidence>
<dbReference type="GO" id="GO:0005886">
    <property type="term" value="C:plasma membrane"/>
    <property type="evidence" value="ECO:0007669"/>
    <property type="project" value="UniProtKB-SubCell"/>
</dbReference>
<dbReference type="Proteomes" id="UP000290849">
    <property type="component" value="Unassembled WGS sequence"/>
</dbReference>
<evidence type="ECO:0000256" key="3">
    <source>
        <dbReference type="ARBA" id="ARBA00022475"/>
    </source>
</evidence>
<evidence type="ECO:0000259" key="8">
    <source>
        <dbReference type="PROSITE" id="PS50928"/>
    </source>
</evidence>
<keyword evidence="6 7" id="KW-0472">Membrane</keyword>
<keyword evidence="2 7" id="KW-0813">Transport</keyword>
<dbReference type="InterPro" id="IPR050366">
    <property type="entry name" value="BP-dependent_transpt_permease"/>
</dbReference>
<keyword evidence="5 7" id="KW-1133">Transmembrane helix</keyword>
<keyword evidence="3" id="KW-1003">Cell membrane</keyword>
<dbReference type="Pfam" id="PF00528">
    <property type="entry name" value="BPD_transp_1"/>
    <property type="match status" value="1"/>
</dbReference>
<dbReference type="OrthoDB" id="9783218at2"/>
<organism evidence="9 10">
    <name type="scientific">Achromobacter aloeverae</name>
    <dbReference type="NCBI Taxonomy" id="1750518"/>
    <lineage>
        <taxon>Bacteria</taxon>
        <taxon>Pseudomonadati</taxon>
        <taxon>Pseudomonadota</taxon>
        <taxon>Betaproteobacteria</taxon>
        <taxon>Burkholderiales</taxon>
        <taxon>Alcaligenaceae</taxon>
        <taxon>Achromobacter</taxon>
    </lineage>
</organism>
<evidence type="ECO:0000313" key="10">
    <source>
        <dbReference type="Proteomes" id="UP000290849"/>
    </source>
</evidence>
<comment type="similarity">
    <text evidence="7">Belongs to the binding-protein-dependent transport system permease family.</text>
</comment>
<evidence type="ECO:0000256" key="1">
    <source>
        <dbReference type="ARBA" id="ARBA00004651"/>
    </source>
</evidence>
<name>A0A4Q1HHW8_9BURK</name>
<feature type="transmembrane region" description="Helical" evidence="7">
    <location>
        <begin position="147"/>
        <end position="165"/>
    </location>
</feature>
<evidence type="ECO:0000313" key="9">
    <source>
        <dbReference type="EMBL" id="RXN86979.1"/>
    </source>
</evidence>
<feature type="domain" description="ABC transmembrane type-1" evidence="8">
    <location>
        <begin position="105"/>
        <end position="294"/>
    </location>
</feature>
<evidence type="ECO:0000256" key="2">
    <source>
        <dbReference type="ARBA" id="ARBA00022448"/>
    </source>
</evidence>
<dbReference type="InterPro" id="IPR025966">
    <property type="entry name" value="OppC_N"/>
</dbReference>
<dbReference type="GO" id="GO:0055085">
    <property type="term" value="P:transmembrane transport"/>
    <property type="evidence" value="ECO:0007669"/>
    <property type="project" value="InterPro"/>
</dbReference>
<dbReference type="AlphaFoldDB" id="A0A4Q1HHW8"/>
<protein>
    <submittedName>
        <fullName evidence="9">ABC transporter permease</fullName>
    </submittedName>
</protein>
<dbReference type="RefSeq" id="WP_129151985.1">
    <property type="nucleotide sequence ID" value="NZ_JBHSDO010000012.1"/>
</dbReference>
<comment type="caution">
    <text evidence="9">The sequence shown here is derived from an EMBL/GenBank/DDBJ whole genome shotgun (WGS) entry which is preliminary data.</text>
</comment>
<dbReference type="SUPFAM" id="SSF161098">
    <property type="entry name" value="MetI-like"/>
    <property type="match status" value="1"/>
</dbReference>
<dbReference type="EMBL" id="PYAL01000005">
    <property type="protein sequence ID" value="RXN86979.1"/>
    <property type="molecule type" value="Genomic_DNA"/>
</dbReference>
<dbReference type="Pfam" id="PF12911">
    <property type="entry name" value="OppC_N"/>
    <property type="match status" value="1"/>
</dbReference>
<dbReference type="InterPro" id="IPR000515">
    <property type="entry name" value="MetI-like"/>
</dbReference>
<keyword evidence="10" id="KW-1185">Reference proteome</keyword>
<accession>A0A4Q1HHW8</accession>
<feature type="transmembrane region" description="Helical" evidence="7">
    <location>
        <begin position="107"/>
        <end position="135"/>
    </location>
</feature>
<proteinExistence type="inferred from homology"/>
<evidence type="ECO:0000256" key="6">
    <source>
        <dbReference type="ARBA" id="ARBA00023136"/>
    </source>
</evidence>
<keyword evidence="4 7" id="KW-0812">Transmembrane</keyword>
<evidence type="ECO:0000256" key="7">
    <source>
        <dbReference type="RuleBase" id="RU363032"/>
    </source>
</evidence>
<gene>
    <name evidence="9" type="ORF">C7R54_19015</name>
</gene>
<feature type="transmembrane region" description="Helical" evidence="7">
    <location>
        <begin position="268"/>
        <end position="293"/>
    </location>
</feature>
<comment type="subcellular location">
    <subcellularLocation>
        <location evidence="1 7">Cell membrane</location>
        <topology evidence="1 7">Multi-pass membrane protein</topology>
    </subcellularLocation>
</comment>
<feature type="transmembrane region" description="Helical" evidence="7">
    <location>
        <begin position="43"/>
        <end position="64"/>
    </location>
</feature>
<dbReference type="Gene3D" id="1.10.3720.10">
    <property type="entry name" value="MetI-like"/>
    <property type="match status" value="1"/>
</dbReference>
<sequence length="305" mass="32226">MNTITTSATATATASAPAGPAAFRRASKGFWHTVGRRLARDPITMICAVILLLIVLAAVFAPWLGLDDPFKQSMARRLKPFGYQGHWLGTDELGRDMLSRLVFGARMSLFTGFVPVALATLIGGSLGVVAGYAGGRVNMVIMRCIDVFYAFPSVLLAVAISGFLGSGQVNGLVSLTLVFVPPVARISESVTTRVRNEDFVEAARATGAPTLSILFTHVLSNVLGPILVYASSLISVSIVIASGLSFLGLGVTPPNAEWGLMLSTLRQAIYVAPLTAILPGAMIFITSMCFSLMSDGLRNAMDVKV</sequence>
<evidence type="ECO:0000256" key="5">
    <source>
        <dbReference type="ARBA" id="ARBA00022989"/>
    </source>
</evidence>
<reference evidence="9 10" key="1">
    <citation type="journal article" date="2017" name="Int. J. Syst. Evol. Microbiol.">
        <title>Achromobacter aloeverae sp. nov., isolated from the root of Aloe vera (L.) Burm.f.</title>
        <authorList>
            <person name="Kuncharoen N."/>
            <person name="Muramatsu Y."/>
            <person name="Shibata C."/>
            <person name="Kamakura Y."/>
            <person name="Nakagawa Y."/>
            <person name="Tanasupawat S."/>
        </authorList>
    </citation>
    <scope>NUCLEOTIDE SEQUENCE [LARGE SCALE GENOMIC DNA]</scope>
    <source>
        <strain evidence="9 10">AVA-1</strain>
    </source>
</reference>
<dbReference type="PANTHER" id="PTHR43386">
    <property type="entry name" value="OLIGOPEPTIDE TRANSPORT SYSTEM PERMEASE PROTEIN APPC"/>
    <property type="match status" value="1"/>
</dbReference>
<feature type="transmembrane region" description="Helical" evidence="7">
    <location>
        <begin position="226"/>
        <end position="247"/>
    </location>
</feature>